<reference evidence="1 2" key="1">
    <citation type="journal article" date="2021" name="BMC Genomics">
        <title>Datura genome reveals duplications of psychoactive alkaloid biosynthetic genes and high mutation rate following tissue culture.</title>
        <authorList>
            <person name="Rajewski A."/>
            <person name="Carter-House D."/>
            <person name="Stajich J."/>
            <person name="Litt A."/>
        </authorList>
    </citation>
    <scope>NUCLEOTIDE SEQUENCE [LARGE SCALE GENOMIC DNA]</scope>
    <source>
        <strain evidence="1">AR-01</strain>
    </source>
</reference>
<dbReference type="EMBL" id="JACEIK010007018">
    <property type="protein sequence ID" value="MCE3049624.1"/>
    <property type="molecule type" value="Genomic_DNA"/>
</dbReference>
<dbReference type="Proteomes" id="UP000823775">
    <property type="component" value="Unassembled WGS sequence"/>
</dbReference>
<feature type="non-terminal residue" evidence="1">
    <location>
        <position position="1"/>
    </location>
</feature>
<accession>A0ABS8WKI9</accession>
<gene>
    <name evidence="1" type="ORF">HAX54_045399</name>
</gene>
<name>A0ABS8WKI9_DATST</name>
<proteinExistence type="predicted"/>
<evidence type="ECO:0000313" key="2">
    <source>
        <dbReference type="Proteomes" id="UP000823775"/>
    </source>
</evidence>
<evidence type="ECO:0000313" key="1">
    <source>
        <dbReference type="EMBL" id="MCE3049624.1"/>
    </source>
</evidence>
<organism evidence="1 2">
    <name type="scientific">Datura stramonium</name>
    <name type="common">Jimsonweed</name>
    <name type="synonym">Common thornapple</name>
    <dbReference type="NCBI Taxonomy" id="4076"/>
    <lineage>
        <taxon>Eukaryota</taxon>
        <taxon>Viridiplantae</taxon>
        <taxon>Streptophyta</taxon>
        <taxon>Embryophyta</taxon>
        <taxon>Tracheophyta</taxon>
        <taxon>Spermatophyta</taxon>
        <taxon>Magnoliopsida</taxon>
        <taxon>eudicotyledons</taxon>
        <taxon>Gunneridae</taxon>
        <taxon>Pentapetalae</taxon>
        <taxon>asterids</taxon>
        <taxon>lamiids</taxon>
        <taxon>Solanales</taxon>
        <taxon>Solanaceae</taxon>
        <taxon>Solanoideae</taxon>
        <taxon>Datureae</taxon>
        <taxon>Datura</taxon>
    </lineage>
</organism>
<comment type="caution">
    <text evidence="1">The sequence shown here is derived from an EMBL/GenBank/DDBJ whole genome shotgun (WGS) entry which is preliminary data.</text>
</comment>
<keyword evidence="2" id="KW-1185">Reference proteome</keyword>
<sequence>IEGCGIVVGQSSGGKSRGWSTTKCGNVGDDHKIRDYPHIEWSDMARPTRFVVGSSAPTKPTKPGWEYFSKAVISRLHSLGLVLIWDSLDFKACVLGGHDDELDDPLESNVEIRHDLRVVPACLSLYDIMIVLSVGLSSSDYAQMRVVLKVSEFEL</sequence>
<feature type="non-terminal residue" evidence="1">
    <location>
        <position position="155"/>
    </location>
</feature>
<protein>
    <submittedName>
        <fullName evidence="1">Uncharacterized protein</fullName>
    </submittedName>
</protein>